<accession>A0ABW3UPY4</accession>
<protein>
    <submittedName>
        <fullName evidence="2">GNAT family N-acetyltransferase</fullName>
        <ecNumber evidence="2">2.3.1.-</ecNumber>
    </submittedName>
</protein>
<dbReference type="EC" id="2.3.1.-" evidence="2"/>
<keyword evidence="2" id="KW-0012">Acyltransferase</keyword>
<name>A0ABW3UPY4_9BACL</name>
<dbReference type="InterPro" id="IPR000182">
    <property type="entry name" value="GNAT_dom"/>
</dbReference>
<proteinExistence type="predicted"/>
<dbReference type="RefSeq" id="WP_345585558.1">
    <property type="nucleotide sequence ID" value="NZ_BAABJG010000003.1"/>
</dbReference>
<evidence type="ECO:0000259" key="1">
    <source>
        <dbReference type="PROSITE" id="PS51186"/>
    </source>
</evidence>
<evidence type="ECO:0000313" key="2">
    <source>
        <dbReference type="EMBL" id="MFD1221539.1"/>
    </source>
</evidence>
<keyword evidence="2" id="KW-0808">Transferase</keyword>
<dbReference type="Proteomes" id="UP001597180">
    <property type="component" value="Unassembled WGS sequence"/>
</dbReference>
<sequence length="375" mass="39994">MEFRLVQSSELKQAVQLADDIFRDAEQVSMGTAFPLIFSPGQSHSYGAFVGDKLVSFMGFVPFVLQAGDARLNVFSMGSVCTHPDYRGQGTAGRLLDLCKQHAEQAGASLVFISGDRSLYTRAHCYHFGRTERFTLDAEGAARLRSLTAGISGRTVRPHAPTDAFAMQAAANAREVAFAQNVTELQRLLGAEAHASCTKLAQQVLVAAPAGGGVDSYAVIEAPGRYHSKRQPAATEWAGPAEAVGAMLADAVERFNLAELKVAVGWHEHELMQLLREAGLASTPGTNSGTVFVVSAERLLEQAAPYLRASGSPVPAVTALQEGEYRVTLPDGSVSLELSAEELVSLLFDPESAHAKQLPGWTAIPLPQLNGLAYT</sequence>
<keyword evidence="3" id="KW-1185">Reference proteome</keyword>
<dbReference type="PROSITE" id="PS51186">
    <property type="entry name" value="GNAT"/>
    <property type="match status" value="1"/>
</dbReference>
<gene>
    <name evidence="2" type="ORF">ACFQ4B_15590</name>
</gene>
<organism evidence="2 3">
    <name type="scientific">Paenibacillus vulneris</name>
    <dbReference type="NCBI Taxonomy" id="1133364"/>
    <lineage>
        <taxon>Bacteria</taxon>
        <taxon>Bacillati</taxon>
        <taxon>Bacillota</taxon>
        <taxon>Bacilli</taxon>
        <taxon>Bacillales</taxon>
        <taxon>Paenibacillaceae</taxon>
        <taxon>Paenibacillus</taxon>
    </lineage>
</organism>
<evidence type="ECO:0000313" key="3">
    <source>
        <dbReference type="Proteomes" id="UP001597180"/>
    </source>
</evidence>
<dbReference type="Pfam" id="PF13527">
    <property type="entry name" value="Acetyltransf_9"/>
    <property type="match status" value="1"/>
</dbReference>
<dbReference type="CDD" id="cd04301">
    <property type="entry name" value="NAT_SF"/>
    <property type="match status" value="1"/>
</dbReference>
<dbReference type="Gene3D" id="3.40.630.30">
    <property type="match status" value="1"/>
</dbReference>
<feature type="domain" description="N-acetyltransferase" evidence="1">
    <location>
        <begin position="1"/>
        <end position="150"/>
    </location>
</feature>
<dbReference type="EMBL" id="JBHTLU010000019">
    <property type="protein sequence ID" value="MFD1221539.1"/>
    <property type="molecule type" value="Genomic_DNA"/>
</dbReference>
<dbReference type="GO" id="GO:0016746">
    <property type="term" value="F:acyltransferase activity"/>
    <property type="evidence" value="ECO:0007669"/>
    <property type="project" value="UniProtKB-KW"/>
</dbReference>
<reference evidence="3" key="1">
    <citation type="journal article" date="2019" name="Int. J. Syst. Evol. Microbiol.">
        <title>The Global Catalogue of Microorganisms (GCM) 10K type strain sequencing project: providing services to taxonomists for standard genome sequencing and annotation.</title>
        <authorList>
            <consortium name="The Broad Institute Genomics Platform"/>
            <consortium name="The Broad Institute Genome Sequencing Center for Infectious Disease"/>
            <person name="Wu L."/>
            <person name="Ma J."/>
        </authorList>
    </citation>
    <scope>NUCLEOTIDE SEQUENCE [LARGE SCALE GENOMIC DNA]</scope>
    <source>
        <strain evidence="3">CCUG 53270</strain>
    </source>
</reference>
<dbReference type="InterPro" id="IPR016181">
    <property type="entry name" value="Acyl_CoA_acyltransferase"/>
</dbReference>
<dbReference type="SUPFAM" id="SSF55729">
    <property type="entry name" value="Acyl-CoA N-acyltransferases (Nat)"/>
    <property type="match status" value="1"/>
</dbReference>
<comment type="caution">
    <text evidence="2">The sequence shown here is derived from an EMBL/GenBank/DDBJ whole genome shotgun (WGS) entry which is preliminary data.</text>
</comment>